<comment type="similarity">
    <text evidence="1">Belongs to the mycobacterial PPE family.</text>
</comment>
<dbReference type="InterPro" id="IPR038332">
    <property type="entry name" value="PPE_sf"/>
</dbReference>
<dbReference type="Gene3D" id="1.20.1260.20">
    <property type="entry name" value="PPE superfamily"/>
    <property type="match status" value="1"/>
</dbReference>
<evidence type="ECO:0000256" key="2">
    <source>
        <dbReference type="SAM" id="MobiDB-lite"/>
    </source>
</evidence>
<feature type="compositionally biased region" description="Polar residues" evidence="2">
    <location>
        <begin position="244"/>
        <end position="258"/>
    </location>
</feature>
<accession>A0AAV2WDB7</accession>
<gene>
    <name evidence="4" type="ORF">BN1047_00062</name>
</gene>
<dbReference type="EMBL" id="LK021337">
    <property type="protein sequence ID" value="CDQ42213.1"/>
    <property type="molecule type" value="Genomic_DNA"/>
</dbReference>
<dbReference type="Proteomes" id="UP000028864">
    <property type="component" value="Unassembled WGS sequence"/>
</dbReference>
<dbReference type="SUPFAM" id="SSF140459">
    <property type="entry name" value="PE/PPE dimer-like"/>
    <property type="match status" value="1"/>
</dbReference>
<feature type="domain" description="PPE" evidence="3">
    <location>
        <begin position="12"/>
        <end position="170"/>
    </location>
</feature>
<evidence type="ECO:0000313" key="5">
    <source>
        <dbReference type="Proteomes" id="UP000028864"/>
    </source>
</evidence>
<dbReference type="GO" id="GO:0005874">
    <property type="term" value="C:microtubule"/>
    <property type="evidence" value="ECO:0007669"/>
    <property type="project" value="InterPro"/>
</dbReference>
<reference evidence="4" key="1">
    <citation type="submission" date="2014-05" db="EMBL/GenBank/DDBJ databases">
        <authorList>
            <person name="Urmite Genomes"/>
        </authorList>
    </citation>
    <scope>NUCLEOTIDE SEQUENCE</scope>
    <source>
        <strain evidence="4">DSM 44074</strain>
    </source>
</reference>
<evidence type="ECO:0000313" key="4">
    <source>
        <dbReference type="EMBL" id="CDQ42213.1"/>
    </source>
</evidence>
<feature type="region of interest" description="Disordered" evidence="2">
    <location>
        <begin position="240"/>
        <end position="272"/>
    </location>
</feature>
<feature type="region of interest" description="Disordered" evidence="2">
    <location>
        <begin position="404"/>
        <end position="445"/>
    </location>
</feature>
<feature type="compositionally biased region" description="Acidic residues" evidence="2">
    <location>
        <begin position="436"/>
        <end position="445"/>
    </location>
</feature>
<reference evidence="4" key="2">
    <citation type="submission" date="2015-09" db="EMBL/GenBank/DDBJ databases">
        <title>Draft genome sequence of Mycobacterium neoaurum DSM 44074.</title>
        <authorList>
            <person name="Croce O."/>
            <person name="Robert C."/>
            <person name="Raoult D."/>
            <person name="Drancourt M."/>
        </authorList>
    </citation>
    <scope>NUCLEOTIDE SEQUENCE</scope>
    <source>
        <strain evidence="4">DSM 44074</strain>
    </source>
</reference>
<feature type="compositionally biased region" description="Low complexity" evidence="2">
    <location>
        <begin position="263"/>
        <end position="272"/>
    </location>
</feature>
<dbReference type="InterPro" id="IPR017975">
    <property type="entry name" value="Tubulin_CS"/>
</dbReference>
<evidence type="ECO:0000256" key="1">
    <source>
        <dbReference type="ARBA" id="ARBA00010652"/>
    </source>
</evidence>
<protein>
    <submittedName>
        <fullName evidence="4">PPE family protein</fullName>
    </submittedName>
</protein>
<dbReference type="RefSeq" id="WP_030133032.1">
    <property type="nucleotide sequence ID" value="NZ_LK021337.1"/>
</dbReference>
<name>A0AAV2WDB7_MYCNE</name>
<dbReference type="GO" id="GO:0052572">
    <property type="term" value="P:response to host immune response"/>
    <property type="evidence" value="ECO:0007669"/>
    <property type="project" value="TreeGrafter"/>
</dbReference>
<feature type="compositionally biased region" description="Gly residues" evidence="2">
    <location>
        <begin position="404"/>
        <end position="416"/>
    </location>
</feature>
<dbReference type="InterPro" id="IPR000030">
    <property type="entry name" value="PPE_dom"/>
</dbReference>
<dbReference type="PROSITE" id="PS00227">
    <property type="entry name" value="TUBULIN"/>
    <property type="match status" value="1"/>
</dbReference>
<organism evidence="4 5">
    <name type="scientific">Mycolicibacterium neoaurum</name>
    <name type="common">Mycobacterium neoaurum</name>
    <dbReference type="NCBI Taxonomy" id="1795"/>
    <lineage>
        <taxon>Bacteria</taxon>
        <taxon>Bacillati</taxon>
        <taxon>Actinomycetota</taxon>
        <taxon>Actinomycetes</taxon>
        <taxon>Mycobacteriales</taxon>
        <taxon>Mycobacteriaceae</taxon>
        <taxon>Mycolicibacterium</taxon>
    </lineage>
</organism>
<dbReference type="GO" id="GO:0005525">
    <property type="term" value="F:GTP binding"/>
    <property type="evidence" value="ECO:0007669"/>
    <property type="project" value="InterPro"/>
</dbReference>
<sequence>MVASIPPVPFVYGALPPEVNTGRLMAGAGAAPMYQAAAAWESLAIALETQAEELSASLASLAGSWQGGASEQAVQATTPMVVWLHTAALQAQKRAMQAIAQANSYLLAMAVTPPLVEIEANHVTHAVLEATNFLGVNTVPIGVNEFDYFVRMWTQAAVAMHGYQAETAANTMFEPIPPLKPIVMPGVGEAALGFASGKIAATLPGSAMRELAFAQVTAQASIESAALHVGRAAANSNAAMVSAQTQARKGENTAQQAQGEPEQLMQGAQQGAQMGMQVASQVGSMLTQAPQQMMQTVTQPMQQILAPMQQVSSMFGQLGGGLNKGAQFGLMGASPFSNHPLAGGTGAGAGAGLVRAASLPGAGGTLASTPLMSGLLGQTAGAAAPVGAAAGGAGSGLAPVGNGAGGGPMGGMGQGAKRGTNRQSLAAPSALAHDLGEDEDEDDDW</sequence>
<dbReference type="AlphaFoldDB" id="A0AAV2WDB7"/>
<dbReference type="Pfam" id="PF00823">
    <property type="entry name" value="PPE"/>
    <property type="match status" value="1"/>
</dbReference>
<proteinExistence type="inferred from homology"/>
<dbReference type="GO" id="GO:0007017">
    <property type="term" value="P:microtubule-based process"/>
    <property type="evidence" value="ECO:0007669"/>
    <property type="project" value="InterPro"/>
</dbReference>
<evidence type="ECO:0000259" key="3">
    <source>
        <dbReference type="Pfam" id="PF00823"/>
    </source>
</evidence>